<keyword evidence="4" id="KW-1185">Reference proteome</keyword>
<evidence type="ECO:0008006" key="5">
    <source>
        <dbReference type="Google" id="ProtNLM"/>
    </source>
</evidence>
<accession>A0A6J8CC74</accession>
<dbReference type="OrthoDB" id="10039881at2759"/>
<dbReference type="InterPro" id="IPR052925">
    <property type="entry name" value="Phage_Integrase-like_Recomb"/>
</dbReference>
<dbReference type="GO" id="GO:0015074">
    <property type="term" value="P:DNA integration"/>
    <property type="evidence" value="ECO:0007669"/>
    <property type="project" value="InterPro"/>
</dbReference>
<evidence type="ECO:0000313" key="3">
    <source>
        <dbReference type="EMBL" id="CAC5392624.1"/>
    </source>
</evidence>
<dbReference type="AlphaFoldDB" id="A0A6J8CC74"/>
<dbReference type="GO" id="GO:0006310">
    <property type="term" value="P:DNA recombination"/>
    <property type="evidence" value="ECO:0007669"/>
    <property type="project" value="UniProtKB-KW"/>
</dbReference>
<protein>
    <recommendedName>
        <fullName evidence="5">Tyr recombinase domain-containing protein</fullName>
    </recommendedName>
</protein>
<organism evidence="3 4">
    <name type="scientific">Mytilus coruscus</name>
    <name type="common">Sea mussel</name>
    <dbReference type="NCBI Taxonomy" id="42192"/>
    <lineage>
        <taxon>Eukaryota</taxon>
        <taxon>Metazoa</taxon>
        <taxon>Spiralia</taxon>
        <taxon>Lophotrochozoa</taxon>
        <taxon>Mollusca</taxon>
        <taxon>Bivalvia</taxon>
        <taxon>Autobranchia</taxon>
        <taxon>Pteriomorphia</taxon>
        <taxon>Mytilida</taxon>
        <taxon>Mytiloidea</taxon>
        <taxon>Mytilidae</taxon>
        <taxon>Mytilinae</taxon>
        <taxon>Mytilus</taxon>
    </lineage>
</organism>
<feature type="region of interest" description="Disordered" evidence="2">
    <location>
        <begin position="1"/>
        <end position="22"/>
    </location>
</feature>
<dbReference type="PANTHER" id="PTHR34605">
    <property type="entry name" value="PHAGE_INTEGRASE DOMAIN-CONTAINING PROTEIN"/>
    <property type="match status" value="1"/>
</dbReference>
<dbReference type="Proteomes" id="UP000507470">
    <property type="component" value="Unassembled WGS sequence"/>
</dbReference>
<dbReference type="EMBL" id="CACVKT020005017">
    <property type="protein sequence ID" value="CAC5392624.1"/>
    <property type="molecule type" value="Genomic_DNA"/>
</dbReference>
<gene>
    <name evidence="3" type="ORF">MCOR_27552</name>
</gene>
<dbReference type="Gene3D" id="1.10.443.10">
    <property type="entry name" value="Intergrase catalytic core"/>
    <property type="match status" value="1"/>
</dbReference>
<evidence type="ECO:0000256" key="1">
    <source>
        <dbReference type="ARBA" id="ARBA00023172"/>
    </source>
</evidence>
<dbReference type="GO" id="GO:0003677">
    <property type="term" value="F:DNA binding"/>
    <property type="evidence" value="ECO:0007669"/>
    <property type="project" value="InterPro"/>
</dbReference>
<dbReference type="InterPro" id="IPR013762">
    <property type="entry name" value="Integrase-like_cat_sf"/>
</dbReference>
<sequence>MSNSDPDQDVRDHVESNDADTELSTDGVVSLFTTVLSNALEQQKNNIIQHFESRFSSKSEKATDVDATDFSFKHEGNRIQYSLILNVLINCPKLTISGHRNIQSISSYSKLNPNKDKEIAGCIIGSCEDRIQASQTLVTIDNNQGERNIHQTTTTSERQISVGQGFSGFLRYSELTAIKAKTITIFNSYMSILFKQSKTDIYWRGNSVIISKTGGNLSPFKWLLEYLQLANMELDSDQYNSHELSYLKIQGIHKLCSKNSPLSYTRAQEILLEAFESVGLYKSKFGLHSLRSSGFSTAANVGISGRLLTAHGRWATDKSQDGKIKDNHK</sequence>
<dbReference type="InterPro" id="IPR011010">
    <property type="entry name" value="DNA_brk_join_enz"/>
</dbReference>
<name>A0A6J8CC74_MYTCO</name>
<reference evidence="3 4" key="1">
    <citation type="submission" date="2020-06" db="EMBL/GenBank/DDBJ databases">
        <authorList>
            <person name="Li R."/>
            <person name="Bekaert M."/>
        </authorList>
    </citation>
    <scope>NUCLEOTIDE SEQUENCE [LARGE SCALE GENOMIC DNA]</scope>
    <source>
        <strain evidence="4">wild</strain>
    </source>
</reference>
<keyword evidence="1" id="KW-0233">DNA recombination</keyword>
<dbReference type="SUPFAM" id="SSF56349">
    <property type="entry name" value="DNA breaking-rejoining enzymes"/>
    <property type="match status" value="1"/>
</dbReference>
<proteinExistence type="predicted"/>
<evidence type="ECO:0000313" key="4">
    <source>
        <dbReference type="Proteomes" id="UP000507470"/>
    </source>
</evidence>
<dbReference type="PANTHER" id="PTHR34605:SF6">
    <property type="entry name" value="TYR RECOMBINASE DOMAIN-CONTAINING PROTEIN"/>
    <property type="match status" value="1"/>
</dbReference>
<evidence type="ECO:0000256" key="2">
    <source>
        <dbReference type="SAM" id="MobiDB-lite"/>
    </source>
</evidence>